<feature type="transmembrane region" description="Helical" evidence="5">
    <location>
        <begin position="67"/>
        <end position="90"/>
    </location>
</feature>
<gene>
    <name evidence="7" type="ORF">C5O25_11820</name>
</gene>
<dbReference type="PANTHER" id="PTHR10846:SF8">
    <property type="entry name" value="INNER MEMBRANE PROTEIN YRBG"/>
    <property type="match status" value="1"/>
</dbReference>
<proteinExistence type="predicted"/>
<keyword evidence="8" id="KW-1185">Reference proteome</keyword>
<evidence type="ECO:0000256" key="4">
    <source>
        <dbReference type="ARBA" id="ARBA00023136"/>
    </source>
</evidence>
<feature type="transmembrane region" description="Helical" evidence="5">
    <location>
        <begin position="102"/>
        <end position="118"/>
    </location>
</feature>
<dbReference type="EMBL" id="PUBV01000041">
    <property type="protein sequence ID" value="PWB05983.1"/>
    <property type="molecule type" value="Genomic_DNA"/>
</dbReference>
<dbReference type="Gene3D" id="6.10.280.80">
    <property type="entry name" value="NCX, peripheral helical region"/>
    <property type="match status" value="1"/>
</dbReference>
<feature type="transmembrane region" description="Helical" evidence="5">
    <location>
        <begin position="280"/>
        <end position="297"/>
    </location>
</feature>
<dbReference type="RefSeq" id="WP_107036927.1">
    <property type="nucleotide sequence ID" value="NZ_CAONGC010000045.1"/>
</dbReference>
<dbReference type="PANTHER" id="PTHR10846">
    <property type="entry name" value="SODIUM/POTASSIUM/CALCIUM EXCHANGER"/>
    <property type="match status" value="1"/>
</dbReference>
<feature type="transmembrane region" description="Helical" evidence="5">
    <location>
        <begin position="34"/>
        <end position="61"/>
    </location>
</feature>
<feature type="domain" description="Sodium/calcium exchanger membrane region" evidence="6">
    <location>
        <begin position="182"/>
        <end position="322"/>
    </location>
</feature>
<feature type="transmembrane region" description="Helical" evidence="5">
    <location>
        <begin position="215"/>
        <end position="238"/>
    </location>
</feature>
<keyword evidence="4 5" id="KW-0472">Membrane</keyword>
<name>A0A2V1IP62_9BACT</name>
<keyword evidence="2 5" id="KW-0812">Transmembrane</keyword>
<dbReference type="Pfam" id="PF01699">
    <property type="entry name" value="Na_Ca_ex"/>
    <property type="match status" value="2"/>
</dbReference>
<evidence type="ECO:0000256" key="1">
    <source>
        <dbReference type="ARBA" id="ARBA00004141"/>
    </source>
</evidence>
<feature type="transmembrane region" description="Helical" evidence="5">
    <location>
        <begin position="309"/>
        <end position="326"/>
    </location>
</feature>
<feature type="domain" description="Sodium/calcium exchanger membrane region" evidence="6">
    <location>
        <begin position="4"/>
        <end position="150"/>
    </location>
</feature>
<dbReference type="Proteomes" id="UP000244925">
    <property type="component" value="Unassembled WGS sequence"/>
</dbReference>
<comment type="subcellular location">
    <subcellularLocation>
        <location evidence="1">Membrane</location>
        <topology evidence="1">Multi-pass membrane protein</topology>
    </subcellularLocation>
</comment>
<dbReference type="GO" id="GO:0005886">
    <property type="term" value="C:plasma membrane"/>
    <property type="evidence" value="ECO:0007669"/>
    <property type="project" value="TreeGrafter"/>
</dbReference>
<evidence type="ECO:0000256" key="3">
    <source>
        <dbReference type="ARBA" id="ARBA00022989"/>
    </source>
</evidence>
<comment type="caution">
    <text evidence="7">The sequence shown here is derived from an EMBL/GenBank/DDBJ whole genome shotgun (WGS) entry which is preliminary data.</text>
</comment>
<feature type="transmembrane region" description="Helical" evidence="5">
    <location>
        <begin position="182"/>
        <end position="209"/>
    </location>
</feature>
<dbReference type="InterPro" id="IPR004481">
    <property type="entry name" value="K/Na/Ca-exchanger"/>
</dbReference>
<dbReference type="InterPro" id="IPR044880">
    <property type="entry name" value="NCX_ion-bd_dom_sf"/>
</dbReference>
<dbReference type="Gene3D" id="1.20.1420.30">
    <property type="entry name" value="NCX, central ion-binding region"/>
    <property type="match status" value="1"/>
</dbReference>
<sequence>MLDIVYLIIGLALILFGANWLTDGSAAIARRFGISDLIVGLTVVAFGTSAPELVISVMSAINGSAGLAIGNVVGSNLFNILVIIGVTAMIRPIAVDRSVMTNELPLVLLSSLALLAMGNSATLDATSSSVLTRVDGIMLLLFFAIFMRYTFAQARSIRQPQDDPAADAAAQKPQIPMAKASLLVIAGLAGLIAGGDRFVAGASGIAAALGVSDALIGLTIVAMGTSLPELAASIVAAIKGRPGLAIGNVIGSCIFNAFFILGTAAVIRPLPFGSIGNVDLLALCGASLLFWIFARIYRVRTITRPEGILMAALYIAYTAWLIAMTIR</sequence>
<evidence type="ECO:0000259" key="6">
    <source>
        <dbReference type="Pfam" id="PF01699"/>
    </source>
</evidence>
<feature type="transmembrane region" description="Helical" evidence="5">
    <location>
        <begin position="130"/>
        <end position="151"/>
    </location>
</feature>
<evidence type="ECO:0000256" key="2">
    <source>
        <dbReference type="ARBA" id="ARBA00022692"/>
    </source>
</evidence>
<keyword evidence="3 5" id="KW-1133">Transmembrane helix</keyword>
<reference evidence="8" key="1">
    <citation type="submission" date="2018-02" db="EMBL/GenBank/DDBJ databases">
        <authorList>
            <person name="Clavel T."/>
            <person name="Strowig T."/>
        </authorList>
    </citation>
    <scope>NUCLEOTIDE SEQUENCE [LARGE SCALE GENOMIC DNA]</scope>
    <source>
        <strain evidence="8">DSM 100764</strain>
    </source>
</reference>
<dbReference type="GO" id="GO:0008273">
    <property type="term" value="F:calcium, potassium:sodium antiporter activity"/>
    <property type="evidence" value="ECO:0007669"/>
    <property type="project" value="TreeGrafter"/>
</dbReference>
<feature type="transmembrane region" description="Helical" evidence="5">
    <location>
        <begin position="6"/>
        <end position="22"/>
    </location>
</feature>
<dbReference type="AlphaFoldDB" id="A0A2V1IP62"/>
<organism evidence="7 8">
    <name type="scientific">Paramuribaculum intestinale</name>
    <dbReference type="NCBI Taxonomy" id="2094151"/>
    <lineage>
        <taxon>Bacteria</taxon>
        <taxon>Pseudomonadati</taxon>
        <taxon>Bacteroidota</taxon>
        <taxon>Bacteroidia</taxon>
        <taxon>Bacteroidales</taxon>
        <taxon>Muribaculaceae</taxon>
        <taxon>Paramuribaculum</taxon>
    </lineage>
</organism>
<protein>
    <submittedName>
        <fullName evidence="7">Sodium:calcium antiporter</fullName>
    </submittedName>
</protein>
<evidence type="ECO:0000313" key="7">
    <source>
        <dbReference type="EMBL" id="PWB05983.1"/>
    </source>
</evidence>
<evidence type="ECO:0000313" key="8">
    <source>
        <dbReference type="Proteomes" id="UP000244925"/>
    </source>
</evidence>
<accession>A0A2V1IP62</accession>
<dbReference type="GO" id="GO:0005262">
    <property type="term" value="F:calcium channel activity"/>
    <property type="evidence" value="ECO:0007669"/>
    <property type="project" value="TreeGrafter"/>
</dbReference>
<dbReference type="InterPro" id="IPR004837">
    <property type="entry name" value="NaCa_Exmemb"/>
</dbReference>
<feature type="transmembrane region" description="Helical" evidence="5">
    <location>
        <begin position="245"/>
        <end position="268"/>
    </location>
</feature>
<dbReference type="GO" id="GO:0006874">
    <property type="term" value="P:intracellular calcium ion homeostasis"/>
    <property type="evidence" value="ECO:0007669"/>
    <property type="project" value="TreeGrafter"/>
</dbReference>
<dbReference type="NCBIfam" id="TIGR00367">
    <property type="entry name" value="calcium/sodium antiporter"/>
    <property type="match status" value="1"/>
</dbReference>
<evidence type="ECO:0000256" key="5">
    <source>
        <dbReference type="SAM" id="Phobius"/>
    </source>
</evidence>